<sequence>MTPPNTERRHPRSTGLGALDANAVLSLMDDEEPVVTRAVARARPALAAAAVEMARTCASGGTVAFVGGGTSGHLVLQEVAELGPTFGAPPGRFRAHIASSSLHDPAVVTAREDDGEAGPAAVADLGPGDLLIAVAASGSTPFVLATVRNAHGIRTCGIANNPDAPLLAEVDFPILLDTGPELLTGSTRLKAGTAQKLALNRITTAAHVLLGAVRENHMVELRGTNDKLRRRAVAIVTDLMGVDEDRAREALDAAGWHVRSAVEHLAAP</sequence>
<dbReference type="PANTHER" id="PTHR10088">
    <property type="entry name" value="GLUCOKINASE REGULATORY PROTEIN"/>
    <property type="match status" value="1"/>
</dbReference>
<dbReference type="GO" id="GO:0016803">
    <property type="term" value="F:ether hydrolase activity"/>
    <property type="evidence" value="ECO:0007669"/>
    <property type="project" value="TreeGrafter"/>
</dbReference>
<gene>
    <name evidence="3" type="ORF">B0I31_114133</name>
</gene>
<evidence type="ECO:0000259" key="2">
    <source>
        <dbReference type="PROSITE" id="PS51464"/>
    </source>
</evidence>
<dbReference type="PROSITE" id="PS51464">
    <property type="entry name" value="SIS"/>
    <property type="match status" value="1"/>
</dbReference>
<organism evidence="3 4">
    <name type="scientific">Saccharothrix carnea</name>
    <dbReference type="NCBI Taxonomy" id="1280637"/>
    <lineage>
        <taxon>Bacteria</taxon>
        <taxon>Bacillati</taxon>
        <taxon>Actinomycetota</taxon>
        <taxon>Actinomycetes</taxon>
        <taxon>Pseudonocardiales</taxon>
        <taxon>Pseudonocardiaceae</taxon>
        <taxon>Saccharothrix</taxon>
    </lineage>
</organism>
<reference evidence="3 4" key="1">
    <citation type="submission" date="2018-03" db="EMBL/GenBank/DDBJ databases">
        <title>Genomic Encyclopedia of Type Strains, Phase III (KMG-III): the genomes of soil and plant-associated and newly described type strains.</title>
        <authorList>
            <person name="Whitman W."/>
        </authorList>
    </citation>
    <scope>NUCLEOTIDE SEQUENCE [LARGE SCALE GENOMIC DNA]</scope>
    <source>
        <strain evidence="3 4">CGMCC 4.7097</strain>
    </source>
</reference>
<dbReference type="PANTHER" id="PTHR10088:SF4">
    <property type="entry name" value="GLUCOKINASE REGULATORY PROTEIN"/>
    <property type="match status" value="1"/>
</dbReference>
<dbReference type="OrthoDB" id="9813395at2"/>
<dbReference type="EMBL" id="PYAX01000014">
    <property type="protein sequence ID" value="PSL52306.1"/>
    <property type="molecule type" value="Genomic_DNA"/>
</dbReference>
<proteinExistence type="predicted"/>
<dbReference type="PROSITE" id="PS01272">
    <property type="entry name" value="GCKR"/>
    <property type="match status" value="1"/>
</dbReference>
<dbReference type="Proteomes" id="UP000241118">
    <property type="component" value="Unassembled WGS sequence"/>
</dbReference>
<comment type="caution">
    <text evidence="3">The sequence shown here is derived from an EMBL/GenBank/DDBJ whole genome shotgun (WGS) entry which is preliminary data.</text>
</comment>
<dbReference type="InterPro" id="IPR040190">
    <property type="entry name" value="MURQ/GCKR"/>
</dbReference>
<protein>
    <submittedName>
        <fullName evidence="3">N-acetylmuramic acid 6-phosphate etherase</fullName>
    </submittedName>
</protein>
<dbReference type="Gene3D" id="1.10.8.1080">
    <property type="match status" value="1"/>
</dbReference>
<feature type="domain" description="SIS" evidence="2">
    <location>
        <begin position="53"/>
        <end position="212"/>
    </location>
</feature>
<dbReference type="RefSeq" id="WP_106619196.1">
    <property type="nucleotide sequence ID" value="NZ_PYAX01000014.1"/>
</dbReference>
<keyword evidence="1" id="KW-0119">Carbohydrate metabolism</keyword>
<dbReference type="InterPro" id="IPR005486">
    <property type="entry name" value="Glucokinase_regulatory_CS"/>
</dbReference>
<name>A0A2P8I1G3_SACCR</name>
<accession>A0A2P8I1G3</accession>
<dbReference type="InterPro" id="IPR001347">
    <property type="entry name" value="SIS_dom"/>
</dbReference>
<dbReference type="SUPFAM" id="SSF53697">
    <property type="entry name" value="SIS domain"/>
    <property type="match status" value="1"/>
</dbReference>
<dbReference type="GO" id="GO:0046348">
    <property type="term" value="P:amino sugar catabolic process"/>
    <property type="evidence" value="ECO:0007669"/>
    <property type="project" value="TreeGrafter"/>
</dbReference>
<evidence type="ECO:0000313" key="3">
    <source>
        <dbReference type="EMBL" id="PSL52306.1"/>
    </source>
</evidence>
<dbReference type="InterPro" id="IPR046348">
    <property type="entry name" value="SIS_dom_sf"/>
</dbReference>
<dbReference type="NCBIfam" id="NF003915">
    <property type="entry name" value="PRK05441.1"/>
    <property type="match status" value="1"/>
</dbReference>
<dbReference type="GO" id="GO:0097367">
    <property type="term" value="F:carbohydrate derivative binding"/>
    <property type="evidence" value="ECO:0007669"/>
    <property type="project" value="InterPro"/>
</dbReference>
<evidence type="ECO:0000256" key="1">
    <source>
        <dbReference type="ARBA" id="ARBA00023277"/>
    </source>
</evidence>
<dbReference type="GO" id="GO:0016835">
    <property type="term" value="F:carbon-oxygen lyase activity"/>
    <property type="evidence" value="ECO:0007669"/>
    <property type="project" value="TreeGrafter"/>
</dbReference>
<dbReference type="AlphaFoldDB" id="A0A2P8I1G3"/>
<keyword evidence="4" id="KW-1185">Reference proteome</keyword>
<evidence type="ECO:0000313" key="4">
    <source>
        <dbReference type="Proteomes" id="UP000241118"/>
    </source>
</evidence>
<dbReference type="Gene3D" id="3.40.50.10490">
    <property type="entry name" value="Glucose-6-phosphate isomerase like protein, domain 1"/>
    <property type="match status" value="1"/>
</dbReference>
<dbReference type="Pfam" id="PF20741">
    <property type="entry name" value="GKRP-like_C"/>
    <property type="match status" value="1"/>
</dbReference>
<dbReference type="GO" id="GO:0009254">
    <property type="term" value="P:peptidoglycan turnover"/>
    <property type="evidence" value="ECO:0007669"/>
    <property type="project" value="TreeGrafter"/>
</dbReference>